<feature type="compositionally biased region" description="Low complexity" evidence="1">
    <location>
        <begin position="174"/>
        <end position="199"/>
    </location>
</feature>
<feature type="compositionally biased region" description="Basic and acidic residues" evidence="1">
    <location>
        <begin position="476"/>
        <end position="494"/>
    </location>
</feature>
<feature type="compositionally biased region" description="Acidic residues" evidence="1">
    <location>
        <begin position="46"/>
        <end position="64"/>
    </location>
</feature>
<evidence type="ECO:0000259" key="2">
    <source>
        <dbReference type="PROSITE" id="PS50086"/>
    </source>
</evidence>
<dbReference type="OrthoDB" id="289721at2759"/>
<dbReference type="AlphaFoldDB" id="A0A6G1GLM7"/>
<feature type="region of interest" description="Disordered" evidence="1">
    <location>
        <begin position="1"/>
        <end position="64"/>
    </location>
</feature>
<feature type="region of interest" description="Disordered" evidence="1">
    <location>
        <begin position="567"/>
        <end position="616"/>
    </location>
</feature>
<dbReference type="GO" id="GO:0005096">
    <property type="term" value="F:GTPase activator activity"/>
    <property type="evidence" value="ECO:0007669"/>
    <property type="project" value="TreeGrafter"/>
</dbReference>
<feature type="region of interest" description="Disordered" evidence="1">
    <location>
        <begin position="288"/>
        <end position="339"/>
    </location>
</feature>
<dbReference type="PANTHER" id="PTHR47219:SF15">
    <property type="entry name" value="TBC1 DOMAIN FAMILY MEMBER 12 ISOFORM X1"/>
    <property type="match status" value="1"/>
</dbReference>
<dbReference type="Pfam" id="PF00566">
    <property type="entry name" value="RabGAP-TBC"/>
    <property type="match status" value="1"/>
</dbReference>
<proteinExistence type="predicted"/>
<feature type="compositionally biased region" description="Low complexity" evidence="1">
    <location>
        <begin position="361"/>
        <end position="376"/>
    </location>
</feature>
<evidence type="ECO:0000313" key="3">
    <source>
        <dbReference type="EMBL" id="KAF1981866.1"/>
    </source>
</evidence>
<feature type="compositionally biased region" description="Pro residues" evidence="1">
    <location>
        <begin position="34"/>
        <end position="45"/>
    </location>
</feature>
<reference evidence="3" key="1">
    <citation type="journal article" date="2020" name="Stud. Mycol.">
        <title>101 Dothideomycetes genomes: a test case for predicting lifestyles and emergence of pathogens.</title>
        <authorList>
            <person name="Haridas S."/>
            <person name="Albert R."/>
            <person name="Binder M."/>
            <person name="Bloem J."/>
            <person name="Labutti K."/>
            <person name="Salamov A."/>
            <person name="Andreopoulos B."/>
            <person name="Baker S."/>
            <person name="Barry K."/>
            <person name="Bills G."/>
            <person name="Bluhm B."/>
            <person name="Cannon C."/>
            <person name="Castanera R."/>
            <person name="Culley D."/>
            <person name="Daum C."/>
            <person name="Ezra D."/>
            <person name="Gonzalez J."/>
            <person name="Henrissat B."/>
            <person name="Kuo A."/>
            <person name="Liang C."/>
            <person name="Lipzen A."/>
            <person name="Lutzoni F."/>
            <person name="Magnuson J."/>
            <person name="Mondo S."/>
            <person name="Nolan M."/>
            <person name="Ohm R."/>
            <person name="Pangilinan J."/>
            <person name="Park H.-J."/>
            <person name="Ramirez L."/>
            <person name="Alfaro M."/>
            <person name="Sun H."/>
            <person name="Tritt A."/>
            <person name="Yoshinaga Y."/>
            <person name="Zwiers L.-H."/>
            <person name="Turgeon B."/>
            <person name="Goodwin S."/>
            <person name="Spatafora J."/>
            <person name="Crous P."/>
            <person name="Grigoriev I."/>
        </authorList>
    </citation>
    <scope>NUCLEOTIDE SEQUENCE</scope>
    <source>
        <strain evidence="3">CBS 113979</strain>
    </source>
</reference>
<dbReference type="PROSITE" id="PS50086">
    <property type="entry name" value="TBC_RABGAP"/>
    <property type="match status" value="1"/>
</dbReference>
<protein>
    <recommendedName>
        <fullName evidence="2">Rab-GAP TBC domain-containing protein</fullName>
    </recommendedName>
</protein>
<feature type="region of interest" description="Disordered" evidence="1">
    <location>
        <begin position="421"/>
        <end position="533"/>
    </location>
</feature>
<feature type="region of interest" description="Disordered" evidence="1">
    <location>
        <begin position="361"/>
        <end position="409"/>
    </location>
</feature>
<name>A0A6G1GLM7_9PEZI</name>
<feature type="compositionally biased region" description="Acidic residues" evidence="1">
    <location>
        <begin position="450"/>
        <end position="463"/>
    </location>
</feature>
<gene>
    <name evidence="3" type="ORF">K402DRAFT_218779</name>
</gene>
<dbReference type="Gene3D" id="1.10.10.750">
    <property type="entry name" value="Ypt/Rab-GAP domain of gyp1p, domain 1"/>
    <property type="match status" value="1"/>
</dbReference>
<organism evidence="3 4">
    <name type="scientific">Aulographum hederae CBS 113979</name>
    <dbReference type="NCBI Taxonomy" id="1176131"/>
    <lineage>
        <taxon>Eukaryota</taxon>
        <taxon>Fungi</taxon>
        <taxon>Dikarya</taxon>
        <taxon>Ascomycota</taxon>
        <taxon>Pezizomycotina</taxon>
        <taxon>Dothideomycetes</taxon>
        <taxon>Pleosporomycetidae</taxon>
        <taxon>Aulographales</taxon>
        <taxon>Aulographaceae</taxon>
    </lineage>
</organism>
<dbReference type="GO" id="GO:0031267">
    <property type="term" value="F:small GTPase binding"/>
    <property type="evidence" value="ECO:0007669"/>
    <property type="project" value="TreeGrafter"/>
</dbReference>
<dbReference type="PANTHER" id="PTHR47219">
    <property type="entry name" value="RAB GTPASE-ACTIVATING PROTEIN 1-LIKE"/>
    <property type="match status" value="1"/>
</dbReference>
<evidence type="ECO:0000256" key="1">
    <source>
        <dbReference type="SAM" id="MobiDB-lite"/>
    </source>
</evidence>
<dbReference type="InterPro" id="IPR050302">
    <property type="entry name" value="Rab_GAP_TBC_domain"/>
</dbReference>
<feature type="compositionally biased region" description="Low complexity" evidence="1">
    <location>
        <begin position="224"/>
        <end position="237"/>
    </location>
</feature>
<dbReference type="Proteomes" id="UP000800041">
    <property type="component" value="Unassembled WGS sequence"/>
</dbReference>
<feature type="compositionally biased region" description="Polar residues" evidence="1">
    <location>
        <begin position="1"/>
        <end position="11"/>
    </location>
</feature>
<feature type="compositionally biased region" description="Low complexity" evidence="1">
    <location>
        <begin position="12"/>
        <end position="21"/>
    </location>
</feature>
<feature type="compositionally biased region" description="Basic and acidic residues" evidence="1">
    <location>
        <begin position="568"/>
        <end position="577"/>
    </location>
</feature>
<evidence type="ECO:0000313" key="4">
    <source>
        <dbReference type="Proteomes" id="UP000800041"/>
    </source>
</evidence>
<dbReference type="Gene3D" id="1.10.8.270">
    <property type="entry name" value="putative rabgap domain of human tbc1 domain family member 14 like domains"/>
    <property type="match status" value="1"/>
</dbReference>
<feature type="compositionally biased region" description="Low complexity" evidence="1">
    <location>
        <begin position="293"/>
        <end position="306"/>
    </location>
</feature>
<dbReference type="InterPro" id="IPR000195">
    <property type="entry name" value="Rab-GAP-TBC_dom"/>
</dbReference>
<dbReference type="SUPFAM" id="SSF47923">
    <property type="entry name" value="Ypt/Rab-GAP domain of gyp1p"/>
    <property type="match status" value="1"/>
</dbReference>
<sequence length="943" mass="104134">MAGRRTTTAIAHSSPHDSSSIHPPPRPSTQHPSSLPPPPPPPPPADDSDSDSEESVEIITPDDDQSFLTTTLTNINLPKQFSAGEPHIVIEDLSLYTDSRYPEFPYHSYDYKLDYNHKYAYNARSPKKNNDSRRHDRVLELTSTPQRHLHNPSALSTARKTTQLRIRPLMALHATSTGTSTTTTTTTTTATTSKTSSTAHPTMPHHHQFESYTSPGSPPDLTNSKSSKSSSFHSSSFAETQGLRDPTHFEDITLEDLSLSPSLSMTSDVYAGDAAAFARRNANADAARKEARGSGSSFGSNRSSGGHLVGNGGMRDLTNTGSGHAVARPSFPSLKRQVNGVNVRSTDTAGLGLALPGAYGRRVQQQQQNQNQNQNNGFAGMNKRSRSTSPGGYMQPFRGPQNHQLGFGRRASDRSISLTAASSSGMLKPMGRGIGRHPTWQPGRKSVKELEDEYNDEDEDVPDDAVIWNVPLSPRPPHERSASRSPDRDARTSADSDEMAMLQRSVTAPTTNAKNSMDPTARPSLQNGSVSASVVTEGRAKSWNLALSDLSRDAQDLTAALEDFAEQTAREHEERIQKGGASPPRRTKSGFSSTTVAEVDDSMGGDRPILRSSKSIALPPVRKGEIMIDPLPISKEKEALLTRTRPSWLPPKDQKEERRHLREYQRMMAHSLESEKRRASSQQQTLALRDTTTTSLTRIWETHVLPTWPASLSEPRTRELWWRGIPPTLRGEIWSRAVGNELGLTPSSYTAALSRARTAEAHLSTLSSSERRESREWSWITAIRRDASSAFPSVKVFKKGGPLHDSLIDLLMAWSFYRPDIGYIYGLAHPFALALLTLPSPPESFIFISNLFNRPLPLSFLLPDSAAIARTHALILATLRYKFPRLHRHLADLRPELRAEEFVEPLVRTLCTWRTDVEGAARVGCWVRGVRSRSGIWAPRRSL</sequence>
<feature type="region of interest" description="Disordered" evidence="1">
    <location>
        <begin position="171"/>
        <end position="244"/>
    </location>
</feature>
<dbReference type="SMART" id="SM00164">
    <property type="entry name" value="TBC"/>
    <property type="match status" value="1"/>
</dbReference>
<feature type="compositionally biased region" description="Polar residues" evidence="1">
    <location>
        <begin position="504"/>
        <end position="533"/>
    </location>
</feature>
<feature type="compositionally biased region" description="Polar residues" evidence="1">
    <location>
        <begin position="210"/>
        <end position="223"/>
    </location>
</feature>
<dbReference type="InterPro" id="IPR035969">
    <property type="entry name" value="Rab-GAP_TBC_sf"/>
</dbReference>
<keyword evidence="4" id="KW-1185">Reference proteome</keyword>
<accession>A0A6G1GLM7</accession>
<dbReference type="EMBL" id="ML977192">
    <property type="protein sequence ID" value="KAF1981866.1"/>
    <property type="molecule type" value="Genomic_DNA"/>
</dbReference>
<feature type="domain" description="Rab-GAP TBC" evidence="2">
    <location>
        <begin position="724"/>
        <end position="931"/>
    </location>
</feature>